<evidence type="ECO:0000256" key="12">
    <source>
        <dbReference type="SAM" id="Phobius"/>
    </source>
</evidence>
<evidence type="ECO:0000256" key="5">
    <source>
        <dbReference type="ARBA" id="ARBA00022679"/>
    </source>
</evidence>
<evidence type="ECO:0000256" key="2">
    <source>
        <dbReference type="ARBA" id="ARBA00022448"/>
    </source>
</evidence>
<keyword evidence="9 12" id="KW-1133">Transmembrane helix</keyword>
<keyword evidence="7 12" id="KW-0812">Transmembrane</keyword>
<evidence type="ECO:0000256" key="4">
    <source>
        <dbReference type="ARBA" id="ARBA00022597"/>
    </source>
</evidence>
<dbReference type="InterPro" id="IPR018113">
    <property type="entry name" value="PTrfase_EIIB_Cys"/>
</dbReference>
<sequence>MMKYLQKLGKSLMLPVACLPVASILMGLGYWLDPTGWGANNIASAFMLKAGSALIDNMGILFAIGVGVGMSDDNDGTAGLAGLVSWLMITTLLSTGAVAMFKGIDVKEVAPAFAKTQTQFIGILSGLIGAACYNRFKSVKLPDALGFFSGKRCVAIVTAAYSIVASIVLFFAWPLIYGALVAFGEAIVSTGAVGSGIYAFFNRLLIPFGLHHALNSVFWFDVAGINDLGNFWSGKGTQGVTGMYMTGFFPVMMFGLPAGALAMYHTAKDKKKKAVYGLLLAAAISSFFTGVTEPLEFAFMFLAPGLYVLHAGLTGISAFVCTLLPVRAGFNFSAGFVDWFLSFKAPMAENPIMLIPIGLVFAVIYYVTFRFAITKFNLKTPGREDDDDEELNVKLANNDYTQVAAVILKGVGGKENVVSIDNCVTRLRLEIKDQAAVDEKVIKSAGVSGIIRPGKTSVQVVVGTQVQFVADEFKKLCK</sequence>
<dbReference type="Proteomes" id="UP000822184">
    <property type="component" value="Unassembled WGS sequence"/>
</dbReference>
<dbReference type="NCBIfam" id="TIGR00826">
    <property type="entry name" value="EIIB_glc"/>
    <property type="match status" value="1"/>
</dbReference>
<evidence type="ECO:0000259" key="14">
    <source>
        <dbReference type="PROSITE" id="PS51103"/>
    </source>
</evidence>
<keyword evidence="5" id="KW-0808">Transferase</keyword>
<feature type="transmembrane region" description="Helical" evidence="12">
    <location>
        <begin position="179"/>
        <end position="201"/>
    </location>
</feature>
<dbReference type="GO" id="GO:0009401">
    <property type="term" value="P:phosphoenolpyruvate-dependent sugar phosphotransferase system"/>
    <property type="evidence" value="ECO:0007669"/>
    <property type="project" value="UniProtKB-KW"/>
</dbReference>
<dbReference type="Pfam" id="PF00367">
    <property type="entry name" value="PTS_EIIB"/>
    <property type="match status" value="1"/>
</dbReference>
<feature type="transmembrane region" description="Helical" evidence="12">
    <location>
        <begin position="353"/>
        <end position="373"/>
    </location>
</feature>
<feature type="transmembrane region" description="Helical" evidence="12">
    <location>
        <begin position="12"/>
        <end position="32"/>
    </location>
</feature>
<feature type="transmembrane region" description="Helical" evidence="12">
    <location>
        <begin position="213"/>
        <end position="232"/>
    </location>
</feature>
<dbReference type="InterPro" id="IPR036878">
    <property type="entry name" value="Glu_permease_IIB"/>
</dbReference>
<evidence type="ECO:0000256" key="9">
    <source>
        <dbReference type="ARBA" id="ARBA00022989"/>
    </source>
</evidence>
<feature type="transmembrane region" description="Helical" evidence="12">
    <location>
        <begin position="113"/>
        <end position="133"/>
    </location>
</feature>
<dbReference type="PROSITE" id="PS51098">
    <property type="entry name" value="PTS_EIIB_TYPE_1"/>
    <property type="match status" value="1"/>
</dbReference>
<dbReference type="RefSeq" id="WP_077855012.1">
    <property type="nucleotide sequence ID" value="NZ_JABTDW010000001.1"/>
</dbReference>
<dbReference type="GO" id="GO:0090563">
    <property type="term" value="F:protein-phosphocysteine-sugar phosphotransferase activity"/>
    <property type="evidence" value="ECO:0007669"/>
    <property type="project" value="TreeGrafter"/>
</dbReference>
<keyword evidence="3" id="KW-1003">Cell membrane</keyword>
<gene>
    <name evidence="15" type="ORF">BCD95_000978</name>
</gene>
<feature type="domain" description="PTS EIIB type-1" evidence="13">
    <location>
        <begin position="401"/>
        <end position="478"/>
    </location>
</feature>
<dbReference type="AlphaFoldDB" id="A0AAE5H1C9"/>
<comment type="subcellular location">
    <subcellularLocation>
        <location evidence="1">Cell membrane</location>
        <topology evidence="1">Multi-pass membrane protein</topology>
    </subcellularLocation>
</comment>
<feature type="transmembrane region" description="Helical" evidence="12">
    <location>
        <begin position="44"/>
        <end position="68"/>
    </location>
</feature>
<evidence type="ECO:0000256" key="11">
    <source>
        <dbReference type="PROSITE-ProRule" id="PRU00421"/>
    </source>
</evidence>
<dbReference type="CDD" id="cd00212">
    <property type="entry name" value="PTS_IIB_glc"/>
    <property type="match status" value="1"/>
</dbReference>
<dbReference type="PROSITE" id="PS01035">
    <property type="entry name" value="PTS_EIIB_TYPE_1_CYS"/>
    <property type="match status" value="1"/>
</dbReference>
<dbReference type="InterPro" id="IPR050429">
    <property type="entry name" value="PTS_Glucose_EIICBA"/>
</dbReference>
<dbReference type="EMBL" id="JABTDW010000001">
    <property type="protein sequence ID" value="NSB12719.1"/>
    <property type="molecule type" value="Genomic_DNA"/>
</dbReference>
<feature type="transmembrane region" description="Helical" evidence="12">
    <location>
        <begin position="274"/>
        <end position="291"/>
    </location>
</feature>
<keyword evidence="2" id="KW-0813">Transport</keyword>
<dbReference type="InterPro" id="IPR013013">
    <property type="entry name" value="PTS_EIIC_1"/>
</dbReference>
<dbReference type="GO" id="GO:0015572">
    <property type="term" value="F:N-acetylglucosamine transmembrane transporter activity"/>
    <property type="evidence" value="ECO:0007669"/>
    <property type="project" value="InterPro"/>
</dbReference>
<evidence type="ECO:0000256" key="8">
    <source>
        <dbReference type="ARBA" id="ARBA00022777"/>
    </source>
</evidence>
<dbReference type="PROSITE" id="PS51103">
    <property type="entry name" value="PTS_EIIC_TYPE_1"/>
    <property type="match status" value="1"/>
</dbReference>
<dbReference type="InterPro" id="IPR003352">
    <property type="entry name" value="PTS_EIIC"/>
</dbReference>
<feature type="active site" description="Phosphocysteine intermediate; for EIIB activity" evidence="11">
    <location>
        <position position="423"/>
    </location>
</feature>
<dbReference type="NCBIfam" id="TIGR01998">
    <property type="entry name" value="PTS-II-BC-nag"/>
    <property type="match status" value="1"/>
</dbReference>
<evidence type="ECO:0000313" key="15">
    <source>
        <dbReference type="EMBL" id="NSB12719.1"/>
    </source>
</evidence>
<evidence type="ECO:0000256" key="6">
    <source>
        <dbReference type="ARBA" id="ARBA00022683"/>
    </source>
</evidence>
<dbReference type="InterPro" id="IPR010974">
    <property type="entry name" value="PTS_IIBC_nag"/>
</dbReference>
<feature type="transmembrane region" description="Helical" evidence="12">
    <location>
        <begin position="297"/>
        <end position="321"/>
    </location>
</feature>
<dbReference type="Pfam" id="PF02378">
    <property type="entry name" value="PTS_EIIC"/>
    <property type="match status" value="1"/>
</dbReference>
<proteinExistence type="predicted"/>
<organism evidence="15 16">
    <name type="scientific">Clostridium beijerinckii</name>
    <name type="common">Clostridium MP</name>
    <dbReference type="NCBI Taxonomy" id="1520"/>
    <lineage>
        <taxon>Bacteria</taxon>
        <taxon>Bacillati</taxon>
        <taxon>Bacillota</taxon>
        <taxon>Clostridia</taxon>
        <taxon>Eubacteriales</taxon>
        <taxon>Clostridiaceae</taxon>
        <taxon>Clostridium</taxon>
    </lineage>
</organism>
<dbReference type="PANTHER" id="PTHR30009:SF4">
    <property type="entry name" value="PTS SYSTEM N-ACETYLGLUCOSAMINE-SPECIFIC EIICBA COMPONENT"/>
    <property type="match status" value="1"/>
</dbReference>
<keyword evidence="8" id="KW-0418">Kinase</keyword>
<dbReference type="Gene3D" id="3.30.1360.60">
    <property type="entry name" value="Glucose permease domain IIB"/>
    <property type="match status" value="1"/>
</dbReference>
<evidence type="ECO:0000256" key="1">
    <source>
        <dbReference type="ARBA" id="ARBA00004651"/>
    </source>
</evidence>
<dbReference type="GO" id="GO:0015764">
    <property type="term" value="P:N-acetylglucosamine transport"/>
    <property type="evidence" value="ECO:0007669"/>
    <property type="project" value="TreeGrafter"/>
</dbReference>
<reference evidence="15" key="1">
    <citation type="submission" date="2020-06" db="EMBL/GenBank/DDBJ databases">
        <title>Genomic insights into acetone-butanol-ethanol (ABE) fermentation by sequencing solventogenic clostridia strains.</title>
        <authorList>
            <person name="Brown S."/>
        </authorList>
    </citation>
    <scope>NUCLEOTIDE SEQUENCE</scope>
    <source>
        <strain evidence="15">DJ123</strain>
    </source>
</reference>
<dbReference type="SUPFAM" id="SSF55604">
    <property type="entry name" value="Glucose permease domain IIB"/>
    <property type="match status" value="1"/>
</dbReference>
<dbReference type="PANTHER" id="PTHR30009">
    <property type="entry name" value="CYTOCHROME C-TYPE SYNTHESIS PROTEIN AND PTS TRANSMEMBRANE COMPONENT"/>
    <property type="match status" value="1"/>
</dbReference>
<feature type="transmembrane region" description="Helical" evidence="12">
    <location>
        <begin position="153"/>
        <end position="173"/>
    </location>
</feature>
<keyword evidence="4" id="KW-0762">Sugar transport</keyword>
<dbReference type="GO" id="GO:0005886">
    <property type="term" value="C:plasma membrane"/>
    <property type="evidence" value="ECO:0007669"/>
    <property type="project" value="UniProtKB-SubCell"/>
</dbReference>
<feature type="transmembrane region" description="Helical" evidence="12">
    <location>
        <begin position="80"/>
        <end position="101"/>
    </location>
</feature>
<evidence type="ECO:0000259" key="13">
    <source>
        <dbReference type="PROSITE" id="PS51098"/>
    </source>
</evidence>
<feature type="transmembrane region" description="Helical" evidence="12">
    <location>
        <begin position="328"/>
        <end position="347"/>
    </location>
</feature>
<keyword evidence="10 12" id="KW-0472">Membrane</keyword>
<evidence type="ECO:0000313" key="16">
    <source>
        <dbReference type="Proteomes" id="UP000822184"/>
    </source>
</evidence>
<name>A0AAE5H1C9_CLOBE</name>
<keyword evidence="6" id="KW-0598">Phosphotransferase system</keyword>
<evidence type="ECO:0000256" key="3">
    <source>
        <dbReference type="ARBA" id="ARBA00022475"/>
    </source>
</evidence>
<accession>A0AAE5H1C9</accession>
<protein>
    <submittedName>
        <fullName evidence="15">PTS system N-acetylglucosamine-specific IIC component</fullName>
    </submittedName>
</protein>
<dbReference type="GO" id="GO:0016301">
    <property type="term" value="F:kinase activity"/>
    <property type="evidence" value="ECO:0007669"/>
    <property type="project" value="UniProtKB-KW"/>
</dbReference>
<evidence type="ECO:0000256" key="10">
    <source>
        <dbReference type="ARBA" id="ARBA00023136"/>
    </source>
</evidence>
<dbReference type="InterPro" id="IPR001996">
    <property type="entry name" value="PTS_IIB_1"/>
</dbReference>
<evidence type="ECO:0000256" key="7">
    <source>
        <dbReference type="ARBA" id="ARBA00022692"/>
    </source>
</evidence>
<dbReference type="GO" id="GO:0008982">
    <property type="term" value="F:protein-N(PI)-phosphohistidine-sugar phosphotransferase activity"/>
    <property type="evidence" value="ECO:0007669"/>
    <property type="project" value="InterPro"/>
</dbReference>
<comment type="caution">
    <text evidence="15">The sequence shown here is derived from an EMBL/GenBank/DDBJ whole genome shotgun (WGS) entry which is preliminary data.</text>
</comment>
<feature type="transmembrane region" description="Helical" evidence="12">
    <location>
        <begin position="244"/>
        <end position="262"/>
    </location>
</feature>
<dbReference type="GO" id="GO:0019866">
    <property type="term" value="C:organelle inner membrane"/>
    <property type="evidence" value="ECO:0007669"/>
    <property type="project" value="InterPro"/>
</dbReference>
<feature type="domain" description="PTS EIIC type-1" evidence="14">
    <location>
        <begin position="1"/>
        <end position="385"/>
    </location>
</feature>